<dbReference type="PANTHER" id="PTHR23513:SF11">
    <property type="entry name" value="STAPHYLOFERRIN A TRANSPORTER"/>
    <property type="match status" value="1"/>
</dbReference>
<feature type="transmembrane region" description="Helical" evidence="6">
    <location>
        <begin position="142"/>
        <end position="169"/>
    </location>
</feature>
<dbReference type="Proteomes" id="UP000037395">
    <property type="component" value="Unassembled WGS sequence"/>
</dbReference>
<dbReference type="Proteomes" id="UP000610124">
    <property type="component" value="Unassembled WGS sequence"/>
</dbReference>
<dbReference type="Pfam" id="PF07690">
    <property type="entry name" value="MFS_1"/>
    <property type="match status" value="1"/>
</dbReference>
<dbReference type="PROSITE" id="PS50850">
    <property type="entry name" value="MFS"/>
    <property type="match status" value="1"/>
</dbReference>
<keyword evidence="3 6" id="KW-0812">Transmembrane</keyword>
<reference evidence="9 10" key="2">
    <citation type="submission" date="2014-07" db="EMBL/GenBank/DDBJ databases">
        <authorList>
            <person name="Zhang J.E."/>
            <person name="Yang H."/>
            <person name="Guo J."/>
            <person name="Deng Z."/>
            <person name="Luo H."/>
            <person name="Luo M."/>
            <person name="Zhao B."/>
        </authorList>
    </citation>
    <scope>NUCLEOTIDE SEQUENCE [LARGE SCALE GENOMIC DNA]</scope>
    <source>
        <strain evidence="9">ATCC 10762</strain>
        <strain evidence="10">ATCC 10762 / DSM 40127 / CCM 3239 / JCM 4008 / LMG 5968 / NBRC 12843 / NCIMB 8234 / A-377</strain>
    </source>
</reference>
<dbReference type="InterPro" id="IPR020846">
    <property type="entry name" value="MFS_dom"/>
</dbReference>
<feature type="transmembrane region" description="Helical" evidence="6">
    <location>
        <begin position="175"/>
        <end position="195"/>
    </location>
</feature>
<evidence type="ECO:0000256" key="1">
    <source>
        <dbReference type="ARBA" id="ARBA00004651"/>
    </source>
</evidence>
<feature type="transmembrane region" description="Helical" evidence="6">
    <location>
        <begin position="58"/>
        <end position="78"/>
    </location>
</feature>
<accession>A0A8H9I3M6</accession>
<evidence type="ECO:0000256" key="3">
    <source>
        <dbReference type="ARBA" id="ARBA00022692"/>
    </source>
</evidence>
<dbReference type="GeneID" id="97489133"/>
<evidence type="ECO:0000313" key="9">
    <source>
        <dbReference type="EMBL" id="OEV38964.1"/>
    </source>
</evidence>
<evidence type="ECO:0000256" key="5">
    <source>
        <dbReference type="ARBA" id="ARBA00023136"/>
    </source>
</evidence>
<reference evidence="10" key="3">
    <citation type="submission" date="2016-08" db="EMBL/GenBank/DDBJ databases">
        <title>Sequencing, assembly and comparative genomics of S. aureofaciens ATCC 10762.</title>
        <authorList>
            <person name="Gradnigo J.S."/>
            <person name="Johnson N."/>
            <person name="Somerville G.A."/>
        </authorList>
    </citation>
    <scope>NUCLEOTIDE SEQUENCE [LARGE SCALE GENOMIC DNA]</scope>
    <source>
        <strain evidence="10">ATCC 10762 / DSM 40127 / CCM 3239 / JCM 4008 / LMG 5968 / NBRC 12843 / NCIMB 8234 / A-377</strain>
    </source>
</reference>
<dbReference type="RefSeq" id="WP_030557311.1">
    <property type="nucleotide sequence ID" value="NZ_BMUB01000022.1"/>
</dbReference>
<reference evidence="9" key="4">
    <citation type="submission" date="2016-08" db="EMBL/GenBank/DDBJ databases">
        <title>Sequencing, Assembly and Comparative Genomics of S. aureofaciens ATCC 10762.</title>
        <authorList>
            <person name="Gradnigo J.S."/>
            <person name="Johnson N."/>
            <person name="Somerville G.A."/>
        </authorList>
    </citation>
    <scope>NUCLEOTIDE SEQUENCE [LARGE SCALE GENOMIC DNA]</scope>
    <source>
        <strain evidence="9">ATCC 10762</strain>
    </source>
</reference>
<feature type="transmembrane region" description="Helical" evidence="6">
    <location>
        <begin position="351"/>
        <end position="374"/>
    </location>
</feature>
<feature type="transmembrane region" description="Helical" evidence="6">
    <location>
        <begin position="23"/>
        <end position="46"/>
    </location>
</feature>
<keyword evidence="5 6" id="KW-0472">Membrane</keyword>
<reference evidence="8" key="1">
    <citation type="journal article" date="2014" name="Int. J. Syst. Evol. Microbiol.">
        <title>Complete genome sequence of Corynebacterium casei LMG S-19264T (=DSM 44701T), isolated from a smear-ripened cheese.</title>
        <authorList>
            <consortium name="US DOE Joint Genome Institute (JGI-PGF)"/>
            <person name="Walter F."/>
            <person name="Albersmeier A."/>
            <person name="Kalinowski J."/>
            <person name="Ruckert C."/>
        </authorList>
    </citation>
    <scope>NUCLEOTIDE SEQUENCE</scope>
    <source>
        <strain evidence="8">JCM 4434</strain>
    </source>
</reference>
<dbReference type="EMBL" id="BMUB01000022">
    <property type="protein sequence ID" value="GGU99097.1"/>
    <property type="molecule type" value="Genomic_DNA"/>
</dbReference>
<feature type="transmembrane region" description="Helical" evidence="6">
    <location>
        <begin position="380"/>
        <end position="401"/>
    </location>
</feature>
<dbReference type="GO" id="GO:0022857">
    <property type="term" value="F:transmembrane transporter activity"/>
    <property type="evidence" value="ECO:0007669"/>
    <property type="project" value="InterPro"/>
</dbReference>
<evidence type="ECO:0000313" key="8">
    <source>
        <dbReference type="EMBL" id="GGU99097.1"/>
    </source>
</evidence>
<sequence>MLVSDDTRPPGYREVFRERDFRVLWAAHALLNLGEVMKALALSALVYNRSGSPLLSGIAYVAGLLPQVFGSAALLSLADRLPPRLTMAAWDAARAAGAAVLALDVLPVPGVLALSTLYGLFDPVPAAMKTALLPELMGERRFVLAQSLMNVTVGAAQICGFAVGGALLALLGPVVTLWVVCGGALLSAAVLRLGLRTRPPRGAGGSAITPARALSTTWTVNRALWADVRVRRLLLALCLPACWIVGAEATMISYADEIGSPRAVGALLTAAALGMLIGDTLVGRFATRRRRNRWALPLSVLLGAPYLLFAAQPGIAAAAGLAALASIGFGYSLCLQESFVDVVPVESRGQAFGLAASGLMSCQGIAAGLTGAVAELARPSAGIAVAAAASLLCTALLVRVLRPTP</sequence>
<feature type="transmembrane region" description="Helical" evidence="6">
    <location>
        <begin position="317"/>
        <end position="339"/>
    </location>
</feature>
<organism evidence="9 10">
    <name type="scientific">Kitasatospora aureofaciens</name>
    <name type="common">Streptomyces aureofaciens</name>
    <dbReference type="NCBI Taxonomy" id="1894"/>
    <lineage>
        <taxon>Bacteria</taxon>
        <taxon>Bacillati</taxon>
        <taxon>Actinomycetota</taxon>
        <taxon>Actinomycetes</taxon>
        <taxon>Kitasatosporales</taxon>
        <taxon>Streptomycetaceae</taxon>
        <taxon>Kitasatospora</taxon>
    </lineage>
</organism>
<dbReference type="PANTHER" id="PTHR23513">
    <property type="entry name" value="INTEGRAL MEMBRANE EFFLUX PROTEIN-RELATED"/>
    <property type="match status" value="1"/>
</dbReference>
<dbReference type="AlphaFoldDB" id="A0A1E7NE69"/>
<dbReference type="EMBL" id="JPRF03000002">
    <property type="protein sequence ID" value="OEV38964.1"/>
    <property type="molecule type" value="Genomic_DNA"/>
</dbReference>
<evidence type="ECO:0000256" key="2">
    <source>
        <dbReference type="ARBA" id="ARBA00022475"/>
    </source>
</evidence>
<reference evidence="8" key="5">
    <citation type="submission" date="2020-09" db="EMBL/GenBank/DDBJ databases">
        <authorList>
            <person name="Sun Q."/>
            <person name="Ohkuma M."/>
        </authorList>
    </citation>
    <scope>NUCLEOTIDE SEQUENCE</scope>
    <source>
        <strain evidence="8">JCM 4434</strain>
    </source>
</reference>
<dbReference type="Gene3D" id="1.20.1250.20">
    <property type="entry name" value="MFS general substrate transporter like domains"/>
    <property type="match status" value="1"/>
</dbReference>
<dbReference type="SUPFAM" id="SSF103473">
    <property type="entry name" value="MFS general substrate transporter"/>
    <property type="match status" value="1"/>
</dbReference>
<feature type="transmembrane region" description="Helical" evidence="6">
    <location>
        <begin position="98"/>
        <end position="121"/>
    </location>
</feature>
<evidence type="ECO:0000259" key="7">
    <source>
        <dbReference type="PROSITE" id="PS50850"/>
    </source>
</evidence>
<feature type="transmembrane region" description="Helical" evidence="6">
    <location>
        <begin position="261"/>
        <end position="282"/>
    </location>
</feature>
<accession>A0A1E7NE69</accession>
<keyword evidence="10" id="KW-1185">Reference proteome</keyword>
<evidence type="ECO:0000256" key="6">
    <source>
        <dbReference type="SAM" id="Phobius"/>
    </source>
</evidence>
<proteinExistence type="predicted"/>
<feature type="domain" description="Major facilitator superfamily (MFS) profile" evidence="7">
    <location>
        <begin position="224"/>
        <end position="405"/>
    </location>
</feature>
<dbReference type="InterPro" id="IPR011701">
    <property type="entry name" value="MFS"/>
</dbReference>
<feature type="transmembrane region" description="Helical" evidence="6">
    <location>
        <begin position="233"/>
        <end position="255"/>
    </location>
</feature>
<keyword evidence="4 6" id="KW-1133">Transmembrane helix</keyword>
<name>A0A1E7NE69_KITAU</name>
<evidence type="ECO:0000256" key="4">
    <source>
        <dbReference type="ARBA" id="ARBA00022989"/>
    </source>
</evidence>
<comment type="caution">
    <text evidence="9">The sequence shown here is derived from an EMBL/GenBank/DDBJ whole genome shotgun (WGS) entry which is preliminary data.</text>
</comment>
<dbReference type="GO" id="GO:0005886">
    <property type="term" value="C:plasma membrane"/>
    <property type="evidence" value="ECO:0007669"/>
    <property type="project" value="UniProtKB-SubCell"/>
</dbReference>
<keyword evidence="2" id="KW-1003">Cell membrane</keyword>
<comment type="subcellular location">
    <subcellularLocation>
        <location evidence="1">Cell membrane</location>
        <topology evidence="1">Multi-pass membrane protein</topology>
    </subcellularLocation>
</comment>
<evidence type="ECO:0000313" key="10">
    <source>
        <dbReference type="Proteomes" id="UP000037395"/>
    </source>
</evidence>
<dbReference type="InterPro" id="IPR036259">
    <property type="entry name" value="MFS_trans_sf"/>
</dbReference>
<gene>
    <name evidence="8" type="ORF">GCM10010502_61860</name>
    <name evidence="9" type="ORF">HS99_0017785</name>
</gene>
<protein>
    <submittedName>
        <fullName evidence="8">Membrane protein</fullName>
    </submittedName>
</protein>
<feature type="transmembrane region" description="Helical" evidence="6">
    <location>
        <begin position="294"/>
        <end position="311"/>
    </location>
</feature>